<dbReference type="PANTHER" id="PTHR45436">
    <property type="entry name" value="SENSOR HISTIDINE KINASE YKOH"/>
    <property type="match status" value="1"/>
</dbReference>
<evidence type="ECO:0000256" key="8">
    <source>
        <dbReference type="ARBA" id="ARBA00022679"/>
    </source>
</evidence>
<dbReference type="InterPro" id="IPR005467">
    <property type="entry name" value="His_kinase_dom"/>
</dbReference>
<evidence type="ECO:0000256" key="9">
    <source>
        <dbReference type="ARBA" id="ARBA00022692"/>
    </source>
</evidence>
<dbReference type="PRINTS" id="PR00344">
    <property type="entry name" value="BCTRLSENSOR"/>
</dbReference>
<keyword evidence="13 16" id="KW-1133">Transmembrane helix</keyword>
<keyword evidence="15 16" id="KW-0472">Membrane</keyword>
<keyword evidence="5" id="KW-1003">Cell membrane</keyword>
<dbReference type="Pfam" id="PF00512">
    <property type="entry name" value="HisKA"/>
    <property type="match status" value="1"/>
</dbReference>
<dbReference type="Pfam" id="PF02518">
    <property type="entry name" value="HATPase_c"/>
    <property type="match status" value="1"/>
</dbReference>
<evidence type="ECO:0000313" key="18">
    <source>
        <dbReference type="EMBL" id="SQI40882.1"/>
    </source>
</evidence>
<evidence type="ECO:0000256" key="14">
    <source>
        <dbReference type="ARBA" id="ARBA00023012"/>
    </source>
</evidence>
<evidence type="ECO:0000256" key="3">
    <source>
        <dbReference type="ARBA" id="ARBA00012438"/>
    </source>
</evidence>
<dbReference type="Proteomes" id="UP000249005">
    <property type="component" value="Chromosome 1"/>
</dbReference>
<name>A0A2X4V1X4_9GAMM</name>
<keyword evidence="12" id="KW-0067">ATP-binding</keyword>
<reference evidence="18 19" key="1">
    <citation type="submission" date="2018-06" db="EMBL/GenBank/DDBJ databases">
        <authorList>
            <consortium name="Pathogen Informatics"/>
            <person name="Doyle S."/>
        </authorList>
    </citation>
    <scope>NUCLEOTIDE SEQUENCE [LARGE SCALE GENOMIC DNA]</scope>
    <source>
        <strain evidence="18 19">NCTC12151</strain>
    </source>
</reference>
<dbReference type="InterPro" id="IPR036890">
    <property type="entry name" value="HATPase_C_sf"/>
</dbReference>
<dbReference type="Pfam" id="PF08521">
    <property type="entry name" value="2CSK_N"/>
    <property type="match status" value="1"/>
</dbReference>
<dbReference type="OrthoDB" id="9809766at2"/>
<dbReference type="Gene3D" id="3.30.565.10">
    <property type="entry name" value="Histidine kinase-like ATPase, C-terminal domain"/>
    <property type="match status" value="1"/>
</dbReference>
<dbReference type="InterPro" id="IPR036097">
    <property type="entry name" value="HisK_dim/P_sf"/>
</dbReference>
<accession>A0A2X4V1X4</accession>
<comment type="catalytic activity">
    <reaction evidence="1">
        <text>ATP + protein L-histidine = ADP + protein N-phospho-L-histidine.</text>
        <dbReference type="EC" id="2.7.13.3"/>
    </reaction>
</comment>
<evidence type="ECO:0000259" key="17">
    <source>
        <dbReference type="PROSITE" id="PS50109"/>
    </source>
</evidence>
<dbReference type="SUPFAM" id="SSF55874">
    <property type="entry name" value="ATPase domain of HSP90 chaperone/DNA topoisomerase II/histidine kinase"/>
    <property type="match status" value="1"/>
</dbReference>
<dbReference type="InterPro" id="IPR059132">
    <property type="entry name" value="QseC"/>
</dbReference>
<evidence type="ECO:0000256" key="1">
    <source>
        <dbReference type="ARBA" id="ARBA00000085"/>
    </source>
</evidence>
<dbReference type="RefSeq" id="WP_111740309.1">
    <property type="nucleotide sequence ID" value="NZ_LR698987.1"/>
</dbReference>
<keyword evidence="11" id="KW-0418">Kinase</keyword>
<evidence type="ECO:0000256" key="12">
    <source>
        <dbReference type="ARBA" id="ARBA00022840"/>
    </source>
</evidence>
<dbReference type="Gene3D" id="1.10.287.130">
    <property type="match status" value="1"/>
</dbReference>
<evidence type="ECO:0000256" key="15">
    <source>
        <dbReference type="ARBA" id="ARBA00023136"/>
    </source>
</evidence>
<keyword evidence="14" id="KW-0902">Two-component regulatory system</keyword>
<dbReference type="CDD" id="cd00082">
    <property type="entry name" value="HisKA"/>
    <property type="match status" value="1"/>
</dbReference>
<keyword evidence="8 18" id="KW-0808">Transferase</keyword>
<dbReference type="KEGG" id="lri:NCTC12151_01780"/>
<dbReference type="InterPro" id="IPR013727">
    <property type="entry name" value="2CSK_N"/>
</dbReference>
<evidence type="ECO:0000256" key="11">
    <source>
        <dbReference type="ARBA" id="ARBA00022777"/>
    </source>
</evidence>
<dbReference type="InterPro" id="IPR003661">
    <property type="entry name" value="HisK_dim/P_dom"/>
</dbReference>
<protein>
    <recommendedName>
        <fullName evidence="4">Sensor protein QseC</fullName>
        <ecNumber evidence="3">2.7.13.3</ecNumber>
    </recommendedName>
</protein>
<dbReference type="FunFam" id="1.10.287.130:FF:000035">
    <property type="entry name" value="Two-component sensor histidine kinase"/>
    <property type="match status" value="1"/>
</dbReference>
<dbReference type="AlphaFoldDB" id="A0A2X4V1X4"/>
<evidence type="ECO:0000256" key="13">
    <source>
        <dbReference type="ARBA" id="ARBA00022989"/>
    </source>
</evidence>
<dbReference type="PANTHER" id="PTHR45436:SF14">
    <property type="entry name" value="SENSOR PROTEIN QSEC"/>
    <property type="match status" value="1"/>
</dbReference>
<dbReference type="EMBL" id="LS483470">
    <property type="protein sequence ID" value="SQI40882.1"/>
    <property type="molecule type" value="Genomic_DNA"/>
</dbReference>
<dbReference type="SMART" id="SM00387">
    <property type="entry name" value="HATPase_c"/>
    <property type="match status" value="1"/>
</dbReference>
<evidence type="ECO:0000256" key="16">
    <source>
        <dbReference type="SAM" id="Phobius"/>
    </source>
</evidence>
<keyword evidence="9 16" id="KW-0812">Transmembrane</keyword>
<evidence type="ECO:0000256" key="10">
    <source>
        <dbReference type="ARBA" id="ARBA00022741"/>
    </source>
</evidence>
<dbReference type="GO" id="GO:0005524">
    <property type="term" value="F:ATP binding"/>
    <property type="evidence" value="ECO:0007669"/>
    <property type="project" value="UniProtKB-KW"/>
</dbReference>
<evidence type="ECO:0000256" key="5">
    <source>
        <dbReference type="ARBA" id="ARBA00022475"/>
    </source>
</evidence>
<dbReference type="NCBIfam" id="NF007664">
    <property type="entry name" value="PRK10337.1"/>
    <property type="match status" value="1"/>
</dbReference>
<dbReference type="SMART" id="SM00388">
    <property type="entry name" value="HisKA"/>
    <property type="match status" value="1"/>
</dbReference>
<evidence type="ECO:0000256" key="7">
    <source>
        <dbReference type="ARBA" id="ARBA00022553"/>
    </source>
</evidence>
<comment type="subcellular location">
    <subcellularLocation>
        <location evidence="2">Cell inner membrane</location>
        <topology evidence="2">Multi-pass membrane protein</topology>
    </subcellularLocation>
</comment>
<keyword evidence="19" id="KW-1185">Reference proteome</keyword>
<feature type="domain" description="Histidine kinase" evidence="17">
    <location>
        <begin position="242"/>
        <end position="448"/>
    </location>
</feature>
<dbReference type="InterPro" id="IPR004358">
    <property type="entry name" value="Sig_transdc_His_kin-like_C"/>
</dbReference>
<keyword evidence="10" id="KW-0547">Nucleotide-binding</keyword>
<dbReference type="GO" id="GO:0005886">
    <property type="term" value="C:plasma membrane"/>
    <property type="evidence" value="ECO:0007669"/>
    <property type="project" value="TreeGrafter"/>
</dbReference>
<dbReference type="SUPFAM" id="SSF47384">
    <property type="entry name" value="Homodimeric domain of signal transducing histidine kinase"/>
    <property type="match status" value="1"/>
</dbReference>
<evidence type="ECO:0000256" key="6">
    <source>
        <dbReference type="ARBA" id="ARBA00022519"/>
    </source>
</evidence>
<evidence type="ECO:0000313" key="19">
    <source>
        <dbReference type="Proteomes" id="UP000249005"/>
    </source>
</evidence>
<feature type="transmembrane region" description="Helical" evidence="16">
    <location>
        <begin position="163"/>
        <end position="181"/>
    </location>
</feature>
<dbReference type="GO" id="GO:0000155">
    <property type="term" value="F:phosphorelay sensor kinase activity"/>
    <property type="evidence" value="ECO:0007669"/>
    <property type="project" value="InterPro"/>
</dbReference>
<dbReference type="InterPro" id="IPR050428">
    <property type="entry name" value="TCS_sensor_his_kinase"/>
</dbReference>
<dbReference type="PROSITE" id="PS50109">
    <property type="entry name" value="HIS_KIN"/>
    <property type="match status" value="1"/>
</dbReference>
<gene>
    <name evidence="18" type="primary">qseC_2</name>
    <name evidence="18" type="ORF">NCTC12151_01780</name>
</gene>
<organism evidence="18 19">
    <name type="scientific">Leminorella richardii</name>
    <dbReference type="NCBI Taxonomy" id="158841"/>
    <lineage>
        <taxon>Bacteria</taxon>
        <taxon>Pseudomonadati</taxon>
        <taxon>Pseudomonadota</taxon>
        <taxon>Gammaproteobacteria</taxon>
        <taxon>Enterobacterales</taxon>
        <taxon>Budviciaceae</taxon>
        <taxon>Leminorella</taxon>
    </lineage>
</organism>
<keyword evidence="7" id="KW-0597">Phosphoprotein</keyword>
<dbReference type="InterPro" id="IPR003594">
    <property type="entry name" value="HATPase_dom"/>
</dbReference>
<proteinExistence type="predicted"/>
<sequence>MKNLSLRTRLIAIFTLLIMLSWVVSSAIGYVKVRHRIRLMFDAEQILFAQRLERIGLDDMLKIEPDGKKSAFTDRFSRQARDALSFAIFTPEGRLLLSDKNNEAEMTYSPATMSLGDKPQFIEGKKWRVLWLVSQDRRFIIAIAQETAYRERLAKNILLDHQVTPWGIMLPIMLIAIFFLINHELAPLKRVSAALKKRAPDDERPIEEKRLPKEVQPFVDALNALFRKTGELLRRERRFVSDAAHELRSPLTALKVQTEVAQMTTNKPELQQRALSNLTLGIERASRLVDQLLTLSKLDAHSEIPDSESVDWRALLEEMRSGFEAQAETKGTTLHIDYRGESPVTQGNMVLLSLLLRNVVDNALHYTPEGGDVYVTLADKTLTVEDTGPGVTKEHLARMGERFYRPPGQKKVGSGLGISIVKQIAELHHLSVAFRNGESRGFIVEVTF</sequence>
<dbReference type="EC" id="2.7.13.3" evidence="3"/>
<evidence type="ECO:0000256" key="4">
    <source>
        <dbReference type="ARBA" id="ARBA00017234"/>
    </source>
</evidence>
<evidence type="ECO:0000256" key="2">
    <source>
        <dbReference type="ARBA" id="ARBA00004429"/>
    </source>
</evidence>
<dbReference type="Gene3D" id="1.20.5.1040">
    <property type="entry name" value="Sensor protein qsec"/>
    <property type="match status" value="2"/>
</dbReference>
<keyword evidence="6" id="KW-0997">Cell inner membrane</keyword>